<evidence type="ECO:0000256" key="3">
    <source>
        <dbReference type="ARBA" id="ARBA00022723"/>
    </source>
</evidence>
<evidence type="ECO:0000256" key="1">
    <source>
        <dbReference type="ARBA" id="ARBA00010718"/>
    </source>
</evidence>
<dbReference type="PANTHER" id="PTHR18952:SF265">
    <property type="entry name" value="CARBONIC ANHYDRASE"/>
    <property type="match status" value="1"/>
</dbReference>
<dbReference type="AlphaFoldDB" id="A0A6C0JI36"/>
<dbReference type="InterPro" id="IPR023561">
    <property type="entry name" value="Carbonic_anhydrase_a-class"/>
</dbReference>
<dbReference type="SMART" id="SM01057">
    <property type="entry name" value="Carb_anhydrase"/>
    <property type="match status" value="1"/>
</dbReference>
<reference evidence="9" key="1">
    <citation type="journal article" date="2020" name="Nature">
        <title>Giant virus diversity and host interactions through global metagenomics.</title>
        <authorList>
            <person name="Schulz F."/>
            <person name="Roux S."/>
            <person name="Paez-Espino D."/>
            <person name="Jungbluth S."/>
            <person name="Walsh D.A."/>
            <person name="Denef V.J."/>
            <person name="McMahon K.D."/>
            <person name="Konstantinidis K.T."/>
            <person name="Eloe-Fadrosh E.A."/>
            <person name="Kyrpides N.C."/>
            <person name="Woyke T."/>
        </authorList>
    </citation>
    <scope>NUCLEOTIDE SEQUENCE</scope>
    <source>
        <strain evidence="9">GVMAG-M-3300027734-16</strain>
    </source>
</reference>
<evidence type="ECO:0000313" key="9">
    <source>
        <dbReference type="EMBL" id="QHU05332.1"/>
    </source>
</evidence>
<accession>A0A6C0JI36</accession>
<keyword evidence="7" id="KW-0472">Membrane</keyword>
<dbReference type="InterPro" id="IPR001148">
    <property type="entry name" value="CA_dom"/>
</dbReference>
<evidence type="ECO:0000256" key="6">
    <source>
        <dbReference type="ARBA" id="ARBA00048348"/>
    </source>
</evidence>
<feature type="transmembrane region" description="Helical" evidence="7">
    <location>
        <begin position="335"/>
        <end position="355"/>
    </location>
</feature>
<proteinExistence type="inferred from homology"/>
<dbReference type="EMBL" id="MN740411">
    <property type="protein sequence ID" value="QHU05332.1"/>
    <property type="molecule type" value="Genomic_DNA"/>
</dbReference>
<dbReference type="GO" id="GO:0004089">
    <property type="term" value="F:carbonate dehydratase activity"/>
    <property type="evidence" value="ECO:0007669"/>
    <property type="project" value="UniProtKB-EC"/>
</dbReference>
<keyword evidence="3" id="KW-0479">Metal-binding</keyword>
<dbReference type="EC" id="4.2.1.1" evidence="2"/>
<organism evidence="9">
    <name type="scientific">viral metagenome</name>
    <dbReference type="NCBI Taxonomy" id="1070528"/>
    <lineage>
        <taxon>unclassified sequences</taxon>
        <taxon>metagenomes</taxon>
        <taxon>organismal metagenomes</taxon>
    </lineage>
</organism>
<evidence type="ECO:0000256" key="4">
    <source>
        <dbReference type="ARBA" id="ARBA00022833"/>
    </source>
</evidence>
<feature type="transmembrane region" description="Helical" evidence="7">
    <location>
        <begin position="361"/>
        <end position="381"/>
    </location>
</feature>
<feature type="domain" description="Alpha-carbonic anhydrase" evidence="8">
    <location>
        <begin position="1"/>
        <end position="216"/>
    </location>
</feature>
<evidence type="ECO:0000256" key="2">
    <source>
        <dbReference type="ARBA" id="ARBA00012925"/>
    </source>
</evidence>
<sequence length="426" mass="46328">MSIFSSNNWPAACSSAKQSPIDLTSDAKPCNLSCDLVMDTGNVTQATVSISNEGMILESSSGLGSCKFRGESYVCQGLSINHPSHHKINGIQADGEVTAIFRKPTGELMCMSSLFRISSEQTDSYSFFKQFVPYAVTTGETKVMMKDWSIASMVAPGGYFVYNGSTLVPPCAPCEWVVFKQMINMDQGDFAYLVRNAEAGSRPIQAIGDREVFFNDTANIPGGPMPHDNKFYLRLRPTGNTRVGKPLEAKTVDLKANVQQSKADAEEEAKNPTTYMGSVSKSVNDYTKENGNIGLVLAIVAVVGVIAGIIYGWRGSEQTPLTGESMKPAAIWTRGTLWWLYNYVLGFFGWLWSYIGGVFTWLYNSTFGLITTAFGIVPGLISKVENVATDIVKNAEANVEAKVKERAEKGLNSLASKIPKPASLPK</sequence>
<keyword evidence="7" id="KW-0812">Transmembrane</keyword>
<comment type="catalytic activity">
    <reaction evidence="6">
        <text>hydrogencarbonate + H(+) = CO2 + H2O</text>
        <dbReference type="Rhea" id="RHEA:10748"/>
        <dbReference type="ChEBI" id="CHEBI:15377"/>
        <dbReference type="ChEBI" id="CHEBI:15378"/>
        <dbReference type="ChEBI" id="CHEBI:16526"/>
        <dbReference type="ChEBI" id="CHEBI:17544"/>
        <dbReference type="EC" id="4.2.1.1"/>
    </reaction>
</comment>
<evidence type="ECO:0000256" key="7">
    <source>
        <dbReference type="SAM" id="Phobius"/>
    </source>
</evidence>
<dbReference type="InterPro" id="IPR036398">
    <property type="entry name" value="CA_dom_sf"/>
</dbReference>
<dbReference type="GO" id="GO:0008270">
    <property type="term" value="F:zinc ion binding"/>
    <property type="evidence" value="ECO:0007669"/>
    <property type="project" value="InterPro"/>
</dbReference>
<name>A0A6C0JI36_9ZZZZ</name>
<protein>
    <recommendedName>
        <fullName evidence="2">carbonic anhydrase</fullName>
        <ecNumber evidence="2">4.2.1.1</ecNumber>
    </recommendedName>
</protein>
<dbReference type="SUPFAM" id="SSF51069">
    <property type="entry name" value="Carbonic anhydrase"/>
    <property type="match status" value="1"/>
</dbReference>
<keyword evidence="7" id="KW-1133">Transmembrane helix</keyword>
<evidence type="ECO:0000259" key="8">
    <source>
        <dbReference type="PROSITE" id="PS51144"/>
    </source>
</evidence>
<keyword evidence="5" id="KW-0456">Lyase</keyword>
<keyword evidence="4" id="KW-0862">Zinc</keyword>
<comment type="similarity">
    <text evidence="1">Belongs to the alpha-carbonic anhydrase family.</text>
</comment>
<dbReference type="Gene3D" id="3.10.200.10">
    <property type="entry name" value="Alpha carbonic anhydrase"/>
    <property type="match status" value="1"/>
</dbReference>
<dbReference type="Pfam" id="PF00194">
    <property type="entry name" value="Carb_anhydrase"/>
    <property type="match status" value="1"/>
</dbReference>
<feature type="transmembrane region" description="Helical" evidence="7">
    <location>
        <begin position="293"/>
        <end position="314"/>
    </location>
</feature>
<evidence type="ECO:0000256" key="5">
    <source>
        <dbReference type="ARBA" id="ARBA00023239"/>
    </source>
</evidence>
<dbReference type="PANTHER" id="PTHR18952">
    <property type="entry name" value="CARBONIC ANHYDRASE"/>
    <property type="match status" value="1"/>
</dbReference>
<dbReference type="PROSITE" id="PS51144">
    <property type="entry name" value="ALPHA_CA_2"/>
    <property type="match status" value="1"/>
</dbReference>